<evidence type="ECO:0000313" key="1">
    <source>
        <dbReference type="EMBL" id="EEZ31113.1"/>
    </source>
</evidence>
<dbReference type="AlphaFoldDB" id="A0A0E1X290"/>
<dbReference type="EMBL" id="EQ999546">
    <property type="protein sequence ID" value="EEZ31113.1"/>
    <property type="molecule type" value="Genomic_DNA"/>
</dbReference>
<dbReference type="GeneID" id="93014858"/>
<accession>A0A0E1X290</accession>
<organism evidence="1">
    <name type="scientific">Brucella pinnipedialis M292/94/1</name>
    <dbReference type="NCBI Taxonomy" id="520462"/>
    <lineage>
        <taxon>Bacteria</taxon>
        <taxon>Pseudomonadati</taxon>
        <taxon>Pseudomonadota</taxon>
        <taxon>Alphaproteobacteria</taxon>
        <taxon>Hyphomicrobiales</taxon>
        <taxon>Brucellaceae</taxon>
        <taxon>Brucella/Ochrobactrum group</taxon>
        <taxon>Brucella</taxon>
    </lineage>
</organism>
<reference evidence="1" key="1">
    <citation type="submission" date="2009-01" db="EMBL/GenBank/DDBJ databases">
        <title>The Genome Sequence of Brucella pinnipedialis M292/94/1.</title>
        <authorList>
            <consortium name="The Broad Institute Genome Sequencing Platform"/>
            <person name="Ward D."/>
            <person name="Young S.K."/>
            <person name="Kodira C.D."/>
            <person name="Zeng Q."/>
            <person name="Koehrsen M."/>
            <person name="Alvarado L."/>
            <person name="Berlin A."/>
            <person name="Borenstein D."/>
            <person name="Chen Z."/>
            <person name="Engels R."/>
            <person name="Freedman E."/>
            <person name="Gellesch M."/>
            <person name="Goldberg J."/>
            <person name="Griggs A."/>
            <person name="Gujja S."/>
            <person name="Heiman D."/>
            <person name="Hepburn T."/>
            <person name="Howarth C."/>
            <person name="Jen D."/>
            <person name="Larson L."/>
            <person name="Lewis B."/>
            <person name="Mehta T."/>
            <person name="Park D."/>
            <person name="Pearson M."/>
            <person name="Roberts A."/>
            <person name="Saif S."/>
            <person name="Shea T."/>
            <person name="Shenoy N."/>
            <person name="Sisk P."/>
            <person name="Stolte C."/>
            <person name="Sykes S."/>
            <person name="Walk T."/>
            <person name="White J."/>
            <person name="Yandava C."/>
            <person name="Whatmore A.M."/>
            <person name="Perrett L.L."/>
            <person name="O'Callaghan D."/>
            <person name="Nusbaum C."/>
            <person name="Galagan J."/>
            <person name="Birren B."/>
        </authorList>
    </citation>
    <scope>NUCLEOTIDE SEQUENCE [LARGE SCALE GENOMIC DNA]</scope>
    <source>
        <strain evidence="1">M292/94/1</strain>
    </source>
</reference>
<protein>
    <submittedName>
        <fullName evidence="1">Uncharacterized protein</fullName>
    </submittedName>
</protein>
<dbReference type="Proteomes" id="UP000004659">
    <property type="component" value="Unassembled WGS sequence"/>
</dbReference>
<sequence length="73" mass="8531">MFEFLVIILLAVIALNSLPRWTQKKHHLQRLLMTTHITTAMRLTFVKWTKLGMRNYRAIQSSAHSIIASLQQI</sequence>
<dbReference type="RefSeq" id="WP_002964103.1">
    <property type="nucleotide sequence ID" value="NZ_EQ999546.1"/>
</dbReference>
<dbReference type="HOGENOM" id="CLU_2951296_0_0_5"/>
<name>A0A0E1X290_9HYPH</name>
<gene>
    <name evidence="1" type="ORF">BALG_01233</name>
</gene>
<proteinExistence type="predicted"/>